<keyword evidence="5" id="KW-1185">Reference proteome</keyword>
<feature type="domain" description="HTH tetR-type" evidence="3">
    <location>
        <begin position="10"/>
        <end position="70"/>
    </location>
</feature>
<gene>
    <name evidence="4" type="ORF">LIZ65_02535</name>
</gene>
<dbReference type="InterPro" id="IPR036271">
    <property type="entry name" value="Tet_transcr_reg_TetR-rel_C_sf"/>
</dbReference>
<sequence length="209" mass="25329">MYEKFYSLAEDKQQRIINAGLEVFGQYDYKHASTDLMASKAGISKGLLFYYFKNKKDFYIFLYNYLIEIMTKLVVDEEFLAITDFFDLLRYSVIKKHDVLKRNPHIMDFSMRAFYSEKEDVSERLKAMTLNYEETAFQKYFARLDTSKFKEEAGDYFYIYKMLRWMADGYMHDIQMSGHSIDVDTLMDEFDRWMKMIKKLVYKEEYQDD</sequence>
<organism evidence="4 5">
    <name type="scientific">Bariatricus massiliensis</name>
    <dbReference type="NCBI Taxonomy" id="1745713"/>
    <lineage>
        <taxon>Bacteria</taxon>
        <taxon>Bacillati</taxon>
        <taxon>Bacillota</taxon>
        <taxon>Clostridia</taxon>
        <taxon>Lachnospirales</taxon>
        <taxon>Lachnospiraceae</taxon>
        <taxon>Bariatricus</taxon>
    </lineage>
</organism>
<dbReference type="SUPFAM" id="SSF46689">
    <property type="entry name" value="Homeodomain-like"/>
    <property type="match status" value="1"/>
</dbReference>
<dbReference type="EMBL" id="JAJCIS010000001">
    <property type="protein sequence ID" value="MCB7386154.1"/>
    <property type="molecule type" value="Genomic_DNA"/>
</dbReference>
<proteinExistence type="predicted"/>
<dbReference type="InterPro" id="IPR009057">
    <property type="entry name" value="Homeodomain-like_sf"/>
</dbReference>
<dbReference type="RefSeq" id="WP_066732373.1">
    <property type="nucleotide sequence ID" value="NZ_JAJCIQ010000001.1"/>
</dbReference>
<comment type="caution">
    <text evidence="4">The sequence shown here is derived from an EMBL/GenBank/DDBJ whole genome shotgun (WGS) entry which is preliminary data.</text>
</comment>
<dbReference type="SUPFAM" id="SSF48498">
    <property type="entry name" value="Tetracyclin repressor-like, C-terminal domain"/>
    <property type="match status" value="1"/>
</dbReference>
<dbReference type="InterPro" id="IPR050624">
    <property type="entry name" value="HTH-type_Tx_Regulator"/>
</dbReference>
<dbReference type="InterPro" id="IPR001647">
    <property type="entry name" value="HTH_TetR"/>
</dbReference>
<dbReference type="Proteomes" id="UP001299546">
    <property type="component" value="Unassembled WGS sequence"/>
</dbReference>
<name>A0ABS8DEC6_9FIRM</name>
<dbReference type="Gene3D" id="1.10.357.10">
    <property type="entry name" value="Tetracycline Repressor, domain 2"/>
    <property type="match status" value="1"/>
</dbReference>
<evidence type="ECO:0000313" key="4">
    <source>
        <dbReference type="EMBL" id="MCB7386154.1"/>
    </source>
</evidence>
<evidence type="ECO:0000256" key="2">
    <source>
        <dbReference type="PROSITE-ProRule" id="PRU00335"/>
    </source>
</evidence>
<dbReference type="PRINTS" id="PR00455">
    <property type="entry name" value="HTHTETR"/>
</dbReference>
<dbReference type="Gene3D" id="1.10.10.60">
    <property type="entry name" value="Homeodomain-like"/>
    <property type="match status" value="1"/>
</dbReference>
<protein>
    <submittedName>
        <fullName evidence="4">TetR/AcrR family transcriptional regulator</fullName>
    </submittedName>
</protein>
<keyword evidence="1 2" id="KW-0238">DNA-binding</keyword>
<dbReference type="PANTHER" id="PTHR43479:SF11">
    <property type="entry name" value="ACREF_ENVCD OPERON REPRESSOR-RELATED"/>
    <property type="match status" value="1"/>
</dbReference>
<feature type="DNA-binding region" description="H-T-H motif" evidence="2">
    <location>
        <begin position="33"/>
        <end position="52"/>
    </location>
</feature>
<dbReference type="PANTHER" id="PTHR43479">
    <property type="entry name" value="ACREF/ENVCD OPERON REPRESSOR-RELATED"/>
    <property type="match status" value="1"/>
</dbReference>
<evidence type="ECO:0000259" key="3">
    <source>
        <dbReference type="PROSITE" id="PS50977"/>
    </source>
</evidence>
<evidence type="ECO:0000256" key="1">
    <source>
        <dbReference type="ARBA" id="ARBA00023125"/>
    </source>
</evidence>
<reference evidence="4 5" key="1">
    <citation type="submission" date="2021-10" db="EMBL/GenBank/DDBJ databases">
        <title>Collection of gut derived symbiotic bacterial strains cultured from healthy donors.</title>
        <authorList>
            <person name="Lin H."/>
            <person name="Littmann E."/>
            <person name="Kohout C."/>
            <person name="Pamer E.G."/>
        </authorList>
    </citation>
    <scope>NUCLEOTIDE SEQUENCE [LARGE SCALE GENOMIC DNA]</scope>
    <source>
        <strain evidence="4 5">DFI.1.165</strain>
    </source>
</reference>
<dbReference type="Pfam" id="PF00440">
    <property type="entry name" value="TetR_N"/>
    <property type="match status" value="1"/>
</dbReference>
<accession>A0ABS8DEC6</accession>
<dbReference type="PROSITE" id="PS50977">
    <property type="entry name" value="HTH_TETR_2"/>
    <property type="match status" value="1"/>
</dbReference>
<evidence type="ECO:0000313" key="5">
    <source>
        <dbReference type="Proteomes" id="UP001299546"/>
    </source>
</evidence>